<dbReference type="PANTHER" id="PTHR30372">
    <property type="entry name" value="LIPID-A-DISACCHARIDE SYNTHASE"/>
    <property type="match status" value="1"/>
</dbReference>
<protein>
    <recommendedName>
        <fullName evidence="4 11">Lipid-A-disaccharide synthase</fullName>
        <ecNumber evidence="3 11">2.4.1.182</ecNumber>
    </recommendedName>
</protein>
<keyword evidence="7 11" id="KW-0328">Glycosyltransferase</keyword>
<dbReference type="AlphaFoldDB" id="A0A2T5MI01"/>
<dbReference type="HAMAP" id="MF_00392">
    <property type="entry name" value="LpxB"/>
    <property type="match status" value="1"/>
</dbReference>
<evidence type="ECO:0000256" key="1">
    <source>
        <dbReference type="ARBA" id="ARBA00002056"/>
    </source>
</evidence>
<evidence type="ECO:0000256" key="6">
    <source>
        <dbReference type="ARBA" id="ARBA00022556"/>
    </source>
</evidence>
<evidence type="ECO:0000256" key="5">
    <source>
        <dbReference type="ARBA" id="ARBA00022516"/>
    </source>
</evidence>
<dbReference type="GO" id="GO:0016020">
    <property type="term" value="C:membrane"/>
    <property type="evidence" value="ECO:0007669"/>
    <property type="project" value="GOC"/>
</dbReference>
<dbReference type="GO" id="GO:0008915">
    <property type="term" value="F:lipid-A-disaccharide synthase activity"/>
    <property type="evidence" value="ECO:0007669"/>
    <property type="project" value="UniProtKB-UniRule"/>
</dbReference>
<comment type="pathway">
    <text evidence="11">Bacterial outer membrane biogenesis; LPS lipid A biosynthesis.</text>
</comment>
<dbReference type="EC" id="2.4.1.182" evidence="3 11"/>
<evidence type="ECO:0000256" key="7">
    <source>
        <dbReference type="ARBA" id="ARBA00022676"/>
    </source>
</evidence>
<dbReference type="RefSeq" id="WP_107939351.1">
    <property type="nucleotide sequence ID" value="NZ_QANS01000002.1"/>
</dbReference>
<evidence type="ECO:0000256" key="2">
    <source>
        <dbReference type="ARBA" id="ARBA00007868"/>
    </source>
</evidence>
<accession>A0A2T5MI01</accession>
<comment type="function">
    <text evidence="1 11">Condensation of UDP-2,3-diacylglucosamine and 2,3-diacylglucosamine-1-phosphate to form lipid A disaccharide, a precursor of lipid A, a phosphorylated glycolipid that anchors the lipopolysaccharide to the outer membrane of the cell.</text>
</comment>
<dbReference type="Proteomes" id="UP000244248">
    <property type="component" value="Unassembled WGS sequence"/>
</dbReference>
<dbReference type="GO" id="GO:0009245">
    <property type="term" value="P:lipid A biosynthetic process"/>
    <property type="evidence" value="ECO:0007669"/>
    <property type="project" value="UniProtKB-UniRule"/>
</dbReference>
<evidence type="ECO:0000256" key="8">
    <source>
        <dbReference type="ARBA" id="ARBA00022679"/>
    </source>
</evidence>
<dbReference type="NCBIfam" id="TIGR00215">
    <property type="entry name" value="lpxB"/>
    <property type="match status" value="1"/>
</dbReference>
<keyword evidence="13" id="KW-1185">Reference proteome</keyword>
<reference evidence="12 13" key="1">
    <citation type="submission" date="2018-04" db="EMBL/GenBank/DDBJ databases">
        <title>Novel species isolated from glacier.</title>
        <authorList>
            <person name="Liu Q."/>
            <person name="Xin Y.-H."/>
        </authorList>
    </citation>
    <scope>NUCLEOTIDE SEQUENCE [LARGE SCALE GENOMIC DNA]</scope>
    <source>
        <strain evidence="12 13">GT1R17</strain>
    </source>
</reference>
<comment type="similarity">
    <text evidence="2 11">Belongs to the LpxB family.</text>
</comment>
<keyword evidence="5 11" id="KW-0444">Lipid biosynthesis</keyword>
<proteinExistence type="inferred from homology"/>
<evidence type="ECO:0000313" key="12">
    <source>
        <dbReference type="EMBL" id="PTU32159.1"/>
    </source>
</evidence>
<comment type="catalytic activity">
    <reaction evidence="10 11">
        <text>a lipid X + a UDP-2-N,3-O-bis[(3R)-3-hydroxyacyl]-alpha-D-glucosamine = a lipid A disaccharide + UDP + H(+)</text>
        <dbReference type="Rhea" id="RHEA:67828"/>
        <dbReference type="ChEBI" id="CHEBI:15378"/>
        <dbReference type="ChEBI" id="CHEBI:58223"/>
        <dbReference type="ChEBI" id="CHEBI:137748"/>
        <dbReference type="ChEBI" id="CHEBI:176338"/>
        <dbReference type="ChEBI" id="CHEBI:176343"/>
        <dbReference type="EC" id="2.4.1.182"/>
    </reaction>
</comment>
<evidence type="ECO:0000256" key="3">
    <source>
        <dbReference type="ARBA" id="ARBA00012687"/>
    </source>
</evidence>
<evidence type="ECO:0000256" key="9">
    <source>
        <dbReference type="ARBA" id="ARBA00023098"/>
    </source>
</evidence>
<dbReference type="CDD" id="cd01635">
    <property type="entry name" value="Glycosyltransferase_GTB-type"/>
    <property type="match status" value="1"/>
</dbReference>
<evidence type="ECO:0000256" key="11">
    <source>
        <dbReference type="HAMAP-Rule" id="MF_00392"/>
    </source>
</evidence>
<dbReference type="GO" id="GO:0005543">
    <property type="term" value="F:phospholipid binding"/>
    <property type="evidence" value="ECO:0007669"/>
    <property type="project" value="TreeGrafter"/>
</dbReference>
<keyword evidence="9 11" id="KW-0443">Lipid metabolism</keyword>
<dbReference type="Gene3D" id="3.40.50.2000">
    <property type="entry name" value="Glycogen Phosphorylase B"/>
    <property type="match status" value="1"/>
</dbReference>
<dbReference type="PANTHER" id="PTHR30372:SF4">
    <property type="entry name" value="LIPID-A-DISACCHARIDE SYNTHASE, MITOCHONDRIAL-RELATED"/>
    <property type="match status" value="1"/>
</dbReference>
<sequence length="379" mass="41439">MRFALIAGELSGDILGAALITALKARYPDATFYGVAGPRMIAAGCEPIASIEELSVMGFAEVIKVLPRILKLRASVIERLSKDKPDCVIGIDAPDFNLTVERRLREQGIKTVHMVSPTVWAWRQGRVKGIAKSVDLILCLFPFEPKFYAEHDVPAAYIGHPLADELNDATTQISARRELGLREDGPLVAVLPGSRGGELKYLGETFAQTAAWLQQRVPGVRFVTPVAKPKLRAGMEQAIAQHAPGVEWTLLDGQSREAMRAADVVLLASGTATLECLLLGRPMVVSYRASFLAKVILRWIGLLKTQFVSLPNILSPKPVVAELLQEEATPALLGHEVSYLLRNPLMREQQLEQFTIVRNELKRDSAALAADAIAKLLAK</sequence>
<dbReference type="UniPathway" id="UPA00973"/>
<keyword evidence="6 11" id="KW-0441">Lipid A biosynthesis</keyword>
<dbReference type="EMBL" id="QANS01000002">
    <property type="protein sequence ID" value="PTU32159.1"/>
    <property type="molecule type" value="Genomic_DNA"/>
</dbReference>
<evidence type="ECO:0000256" key="10">
    <source>
        <dbReference type="ARBA" id="ARBA00048975"/>
    </source>
</evidence>
<dbReference type="OrthoDB" id="9801642at2"/>
<comment type="caution">
    <text evidence="12">The sequence shown here is derived from an EMBL/GenBank/DDBJ whole genome shotgun (WGS) entry which is preliminary data.</text>
</comment>
<name>A0A2T5MI01_9GAMM</name>
<gene>
    <name evidence="11" type="primary">lpxB</name>
    <name evidence="12" type="ORF">CJD38_05710</name>
</gene>
<dbReference type="InterPro" id="IPR003835">
    <property type="entry name" value="Glyco_trans_19"/>
</dbReference>
<evidence type="ECO:0000313" key="13">
    <source>
        <dbReference type="Proteomes" id="UP000244248"/>
    </source>
</evidence>
<evidence type="ECO:0000256" key="4">
    <source>
        <dbReference type="ARBA" id="ARBA00020902"/>
    </source>
</evidence>
<dbReference type="SUPFAM" id="SSF53756">
    <property type="entry name" value="UDP-Glycosyltransferase/glycogen phosphorylase"/>
    <property type="match status" value="1"/>
</dbReference>
<keyword evidence="8 11" id="KW-0808">Transferase</keyword>
<dbReference type="Pfam" id="PF02684">
    <property type="entry name" value="LpxB"/>
    <property type="match status" value="1"/>
</dbReference>
<organism evidence="12 13">
    <name type="scientific">Stenotrophobium rhamnosiphilum</name>
    <dbReference type="NCBI Taxonomy" id="2029166"/>
    <lineage>
        <taxon>Bacteria</taxon>
        <taxon>Pseudomonadati</taxon>
        <taxon>Pseudomonadota</taxon>
        <taxon>Gammaproteobacteria</taxon>
        <taxon>Nevskiales</taxon>
        <taxon>Nevskiaceae</taxon>
        <taxon>Stenotrophobium</taxon>
    </lineage>
</organism>